<feature type="transmembrane region" description="Helical" evidence="1">
    <location>
        <begin position="86"/>
        <end position="105"/>
    </location>
</feature>
<accession>A0ABW2UWQ4</accession>
<dbReference type="RefSeq" id="WP_138789477.1">
    <property type="nucleotide sequence ID" value="NZ_JBHTGQ010000001.1"/>
</dbReference>
<gene>
    <name evidence="2" type="ORF">ACFQWB_00110</name>
</gene>
<proteinExistence type="predicted"/>
<organism evidence="2 3">
    <name type="scientific">Paenibacillus thermoaerophilus</name>
    <dbReference type="NCBI Taxonomy" id="1215385"/>
    <lineage>
        <taxon>Bacteria</taxon>
        <taxon>Bacillati</taxon>
        <taxon>Bacillota</taxon>
        <taxon>Bacilli</taxon>
        <taxon>Bacillales</taxon>
        <taxon>Paenibacillaceae</taxon>
        <taxon>Paenibacillus</taxon>
    </lineage>
</organism>
<feature type="transmembrane region" description="Helical" evidence="1">
    <location>
        <begin position="31"/>
        <end position="53"/>
    </location>
</feature>
<feature type="transmembrane region" description="Helical" evidence="1">
    <location>
        <begin position="60"/>
        <end position="80"/>
    </location>
</feature>
<evidence type="ECO:0000313" key="3">
    <source>
        <dbReference type="Proteomes" id="UP001596528"/>
    </source>
</evidence>
<comment type="caution">
    <text evidence="2">The sequence shown here is derived from an EMBL/GenBank/DDBJ whole genome shotgun (WGS) entry which is preliminary data.</text>
</comment>
<dbReference type="PANTHER" id="PTHR37309:SF1">
    <property type="entry name" value="SLR0284 PROTEIN"/>
    <property type="match status" value="1"/>
</dbReference>
<reference evidence="3" key="1">
    <citation type="journal article" date="2019" name="Int. J. Syst. Evol. Microbiol.">
        <title>The Global Catalogue of Microorganisms (GCM) 10K type strain sequencing project: providing services to taxonomists for standard genome sequencing and annotation.</title>
        <authorList>
            <consortium name="The Broad Institute Genomics Platform"/>
            <consortium name="The Broad Institute Genome Sequencing Center for Infectious Disease"/>
            <person name="Wu L."/>
            <person name="Ma J."/>
        </authorList>
    </citation>
    <scope>NUCLEOTIDE SEQUENCE [LARGE SCALE GENOMIC DNA]</scope>
    <source>
        <strain evidence="3">JCM 18657</strain>
    </source>
</reference>
<dbReference type="Pfam" id="PF04020">
    <property type="entry name" value="Phage_holin_4_2"/>
    <property type="match status" value="1"/>
</dbReference>
<feature type="transmembrane region" description="Helical" evidence="1">
    <location>
        <begin position="7"/>
        <end position="25"/>
    </location>
</feature>
<dbReference type="Proteomes" id="UP001596528">
    <property type="component" value="Unassembled WGS sequence"/>
</dbReference>
<dbReference type="PANTHER" id="PTHR37309">
    <property type="entry name" value="SLR0284 PROTEIN"/>
    <property type="match status" value="1"/>
</dbReference>
<keyword evidence="1" id="KW-1133">Transmembrane helix</keyword>
<keyword evidence="1" id="KW-0472">Membrane</keyword>
<keyword evidence="3" id="KW-1185">Reference proteome</keyword>
<evidence type="ECO:0000313" key="2">
    <source>
        <dbReference type="EMBL" id="MFC7748347.1"/>
    </source>
</evidence>
<name>A0ABW2UWQ4_9BACL</name>
<sequence>MRILGVIVRFVVAALMLMLVSWIVPGFSVGGFWSALLLAVVIAIVGWIIEGIFGKRINPFGRGIVGFIVSAVVIWMAQFVVGNVDVSVIGALLAALVIGIIDLFVPIKSPFELGTSGGRKE</sequence>
<evidence type="ECO:0000256" key="1">
    <source>
        <dbReference type="SAM" id="Phobius"/>
    </source>
</evidence>
<dbReference type="EMBL" id="JBHTGQ010000001">
    <property type="protein sequence ID" value="MFC7748347.1"/>
    <property type="molecule type" value="Genomic_DNA"/>
</dbReference>
<dbReference type="InterPro" id="IPR007165">
    <property type="entry name" value="Phage_holin_4_2"/>
</dbReference>
<keyword evidence="1" id="KW-0812">Transmembrane</keyword>
<protein>
    <submittedName>
        <fullName evidence="2">Phage holin family protein</fullName>
    </submittedName>
</protein>